<name>A0A8S3AUR2_9BILA</name>
<accession>A0A8S3AUR2</accession>
<feature type="non-terminal residue" evidence="1">
    <location>
        <position position="51"/>
    </location>
</feature>
<comment type="caution">
    <text evidence="1">The sequence shown here is derived from an EMBL/GenBank/DDBJ whole genome shotgun (WGS) entry which is preliminary data.</text>
</comment>
<evidence type="ECO:0000313" key="1">
    <source>
        <dbReference type="EMBL" id="CAF4768573.1"/>
    </source>
</evidence>
<proteinExistence type="predicted"/>
<sequence length="51" mass="5953">MRNNEKRRLLENIKQEIRSLLISSSKLKYEGLLGLLLYSDCKTLNFGKEVP</sequence>
<evidence type="ECO:0000313" key="2">
    <source>
        <dbReference type="Proteomes" id="UP000681720"/>
    </source>
</evidence>
<organism evidence="1 2">
    <name type="scientific">Rotaria magnacalcarata</name>
    <dbReference type="NCBI Taxonomy" id="392030"/>
    <lineage>
        <taxon>Eukaryota</taxon>
        <taxon>Metazoa</taxon>
        <taxon>Spiralia</taxon>
        <taxon>Gnathifera</taxon>
        <taxon>Rotifera</taxon>
        <taxon>Eurotatoria</taxon>
        <taxon>Bdelloidea</taxon>
        <taxon>Philodinida</taxon>
        <taxon>Philodinidae</taxon>
        <taxon>Rotaria</taxon>
    </lineage>
</organism>
<dbReference type="EMBL" id="CAJOBJ010142268">
    <property type="protein sequence ID" value="CAF4768573.1"/>
    <property type="molecule type" value="Genomic_DNA"/>
</dbReference>
<dbReference type="Proteomes" id="UP000681720">
    <property type="component" value="Unassembled WGS sequence"/>
</dbReference>
<gene>
    <name evidence="1" type="ORF">GIL414_LOCUS45852</name>
</gene>
<protein>
    <submittedName>
        <fullName evidence="1">Uncharacterized protein</fullName>
    </submittedName>
</protein>
<dbReference type="AlphaFoldDB" id="A0A8S3AUR2"/>
<reference evidence="1" key="1">
    <citation type="submission" date="2021-02" db="EMBL/GenBank/DDBJ databases">
        <authorList>
            <person name="Nowell W R."/>
        </authorList>
    </citation>
    <scope>NUCLEOTIDE SEQUENCE</scope>
</reference>